<evidence type="ECO:0000259" key="1">
    <source>
        <dbReference type="PROSITE" id="PS50995"/>
    </source>
</evidence>
<organism evidence="2 3">
    <name type="scientific">Jiangella asiatica</name>
    <dbReference type="NCBI Taxonomy" id="2530372"/>
    <lineage>
        <taxon>Bacteria</taxon>
        <taxon>Bacillati</taxon>
        <taxon>Actinomycetota</taxon>
        <taxon>Actinomycetes</taxon>
        <taxon>Jiangellales</taxon>
        <taxon>Jiangellaceae</taxon>
        <taxon>Jiangella</taxon>
    </lineage>
</organism>
<evidence type="ECO:0000313" key="2">
    <source>
        <dbReference type="EMBL" id="TDE00773.1"/>
    </source>
</evidence>
<dbReference type="RefSeq" id="WP_131899503.1">
    <property type="nucleotide sequence ID" value="NZ_SMKZ01000046.1"/>
</dbReference>
<proteinExistence type="predicted"/>
<dbReference type="Pfam" id="PF01047">
    <property type="entry name" value="MarR"/>
    <property type="match status" value="1"/>
</dbReference>
<protein>
    <submittedName>
        <fullName evidence="2">MarR family transcriptional regulator</fullName>
    </submittedName>
</protein>
<keyword evidence="3" id="KW-1185">Reference proteome</keyword>
<feature type="domain" description="HTH marR-type" evidence="1">
    <location>
        <begin position="17"/>
        <end position="149"/>
    </location>
</feature>
<dbReference type="SMART" id="SM00347">
    <property type="entry name" value="HTH_MARR"/>
    <property type="match status" value="1"/>
</dbReference>
<dbReference type="AlphaFoldDB" id="A0A4R5CSV4"/>
<dbReference type="PROSITE" id="PS50995">
    <property type="entry name" value="HTH_MARR_2"/>
    <property type="match status" value="1"/>
</dbReference>
<evidence type="ECO:0000313" key="3">
    <source>
        <dbReference type="Proteomes" id="UP000294739"/>
    </source>
</evidence>
<dbReference type="InterPro" id="IPR039422">
    <property type="entry name" value="MarR/SlyA-like"/>
</dbReference>
<dbReference type="PANTHER" id="PTHR33164">
    <property type="entry name" value="TRANSCRIPTIONAL REGULATOR, MARR FAMILY"/>
    <property type="match status" value="1"/>
</dbReference>
<sequence>MTTATEAAGAPAPGALDGDVGFMLGVVFRSYLKAADAATAGLPGGHRGRHVLSAAVQNEAHSQSALAQRLGIDKTVMTYLLDDLVGAGLVERQPDPADRRNRRIVATAHGRETLAEVDRRMLLTEDHVLGCLDDDERAALRGLLGRLATHVNHIDPVADTCALVEDIGNRG</sequence>
<dbReference type="OrthoDB" id="8635520at2"/>
<dbReference type="PANTHER" id="PTHR33164:SF43">
    <property type="entry name" value="HTH-TYPE TRANSCRIPTIONAL REPRESSOR YETL"/>
    <property type="match status" value="1"/>
</dbReference>
<dbReference type="SUPFAM" id="SSF46785">
    <property type="entry name" value="Winged helix' DNA-binding domain"/>
    <property type="match status" value="1"/>
</dbReference>
<dbReference type="EMBL" id="SMKZ01000046">
    <property type="protein sequence ID" value="TDE00773.1"/>
    <property type="molecule type" value="Genomic_DNA"/>
</dbReference>
<dbReference type="InterPro" id="IPR000835">
    <property type="entry name" value="HTH_MarR-typ"/>
</dbReference>
<dbReference type="GO" id="GO:0003700">
    <property type="term" value="F:DNA-binding transcription factor activity"/>
    <property type="evidence" value="ECO:0007669"/>
    <property type="project" value="InterPro"/>
</dbReference>
<reference evidence="2 3" key="1">
    <citation type="submission" date="2019-03" db="EMBL/GenBank/DDBJ databases">
        <title>Draft genome sequences of novel Actinobacteria.</title>
        <authorList>
            <person name="Sahin N."/>
            <person name="Ay H."/>
            <person name="Saygin H."/>
        </authorList>
    </citation>
    <scope>NUCLEOTIDE SEQUENCE [LARGE SCALE GENOMIC DNA]</scope>
    <source>
        <strain evidence="2 3">5K138</strain>
    </source>
</reference>
<dbReference type="PRINTS" id="PR00598">
    <property type="entry name" value="HTHMARR"/>
</dbReference>
<dbReference type="Gene3D" id="1.10.10.10">
    <property type="entry name" value="Winged helix-like DNA-binding domain superfamily/Winged helix DNA-binding domain"/>
    <property type="match status" value="1"/>
</dbReference>
<gene>
    <name evidence="2" type="ORF">E1269_24535</name>
</gene>
<name>A0A4R5CSV4_9ACTN</name>
<dbReference type="InParanoid" id="A0A4R5CSV4"/>
<dbReference type="Proteomes" id="UP000294739">
    <property type="component" value="Unassembled WGS sequence"/>
</dbReference>
<dbReference type="InterPro" id="IPR036390">
    <property type="entry name" value="WH_DNA-bd_sf"/>
</dbReference>
<dbReference type="InterPro" id="IPR036388">
    <property type="entry name" value="WH-like_DNA-bd_sf"/>
</dbReference>
<dbReference type="GO" id="GO:0006950">
    <property type="term" value="P:response to stress"/>
    <property type="evidence" value="ECO:0007669"/>
    <property type="project" value="TreeGrafter"/>
</dbReference>
<accession>A0A4R5CSV4</accession>
<comment type="caution">
    <text evidence="2">The sequence shown here is derived from an EMBL/GenBank/DDBJ whole genome shotgun (WGS) entry which is preliminary data.</text>
</comment>